<keyword evidence="7" id="KW-0677">Repeat</keyword>
<dbReference type="EMBL" id="JARKHS020033096">
    <property type="protein sequence ID" value="KAK8759391.1"/>
    <property type="molecule type" value="Genomic_DNA"/>
</dbReference>
<keyword evidence="14" id="KW-1185">Reference proteome</keyword>
<evidence type="ECO:0000256" key="3">
    <source>
        <dbReference type="ARBA" id="ARBA00022475"/>
    </source>
</evidence>
<evidence type="ECO:0000256" key="10">
    <source>
        <dbReference type="ARBA" id="ARBA00023136"/>
    </source>
</evidence>
<evidence type="ECO:0000313" key="14">
    <source>
        <dbReference type="Proteomes" id="UP001321473"/>
    </source>
</evidence>
<organism evidence="13 14">
    <name type="scientific">Amblyomma americanum</name>
    <name type="common">Lone star tick</name>
    <dbReference type="NCBI Taxonomy" id="6943"/>
    <lineage>
        <taxon>Eukaryota</taxon>
        <taxon>Metazoa</taxon>
        <taxon>Ecdysozoa</taxon>
        <taxon>Arthropoda</taxon>
        <taxon>Chelicerata</taxon>
        <taxon>Arachnida</taxon>
        <taxon>Acari</taxon>
        <taxon>Parasitiformes</taxon>
        <taxon>Ixodida</taxon>
        <taxon>Ixodoidea</taxon>
        <taxon>Ixodidae</taxon>
        <taxon>Amblyomminae</taxon>
        <taxon>Amblyomma</taxon>
    </lineage>
</organism>
<dbReference type="Gene3D" id="3.80.10.10">
    <property type="entry name" value="Ribonuclease Inhibitor"/>
    <property type="match status" value="1"/>
</dbReference>
<keyword evidence="6" id="KW-0732">Signal</keyword>
<evidence type="ECO:0000256" key="9">
    <source>
        <dbReference type="ARBA" id="ARBA00023065"/>
    </source>
</evidence>
<dbReference type="InterPro" id="IPR032675">
    <property type="entry name" value="LRR_dom_sf"/>
</dbReference>
<keyword evidence="3" id="KW-1003">Cell membrane</keyword>
<keyword evidence="2" id="KW-0813">Transport</keyword>
<gene>
    <name evidence="13" type="ORF">V5799_002977</name>
</gene>
<name>A0AAQ4DAA1_AMBAM</name>
<reference evidence="13 14" key="1">
    <citation type="journal article" date="2023" name="Arcadia Sci">
        <title>De novo assembly of a long-read Amblyomma americanum tick genome.</title>
        <authorList>
            <person name="Chou S."/>
            <person name="Poskanzer K.E."/>
            <person name="Rollins M."/>
            <person name="Thuy-Boun P.S."/>
        </authorList>
    </citation>
    <scope>NUCLEOTIDE SEQUENCE [LARGE SCALE GENOMIC DNA]</scope>
    <source>
        <strain evidence="13">F_SG_1</strain>
        <tissue evidence="13">Salivary glands</tissue>
    </source>
</reference>
<evidence type="ECO:0000256" key="4">
    <source>
        <dbReference type="ARBA" id="ARBA00022614"/>
    </source>
</evidence>
<evidence type="ECO:0000256" key="7">
    <source>
        <dbReference type="ARBA" id="ARBA00022737"/>
    </source>
</evidence>
<dbReference type="GO" id="GO:0044325">
    <property type="term" value="F:transmembrane transporter binding"/>
    <property type="evidence" value="ECO:0007669"/>
    <property type="project" value="TreeGrafter"/>
</dbReference>
<evidence type="ECO:0000256" key="1">
    <source>
        <dbReference type="ARBA" id="ARBA00004162"/>
    </source>
</evidence>
<dbReference type="Pfam" id="PF13855">
    <property type="entry name" value="LRR_8"/>
    <property type="match status" value="1"/>
</dbReference>
<evidence type="ECO:0000256" key="2">
    <source>
        <dbReference type="ARBA" id="ARBA00022448"/>
    </source>
</evidence>
<proteinExistence type="predicted"/>
<keyword evidence="12" id="KW-0407">Ion channel</keyword>
<evidence type="ECO:0000313" key="13">
    <source>
        <dbReference type="EMBL" id="KAK8759391.1"/>
    </source>
</evidence>
<keyword evidence="9" id="KW-0406">Ion transport</keyword>
<dbReference type="AlphaFoldDB" id="A0AAQ4DAA1"/>
<dbReference type="InterPro" id="IPR003591">
    <property type="entry name" value="Leu-rich_rpt_typical-subtyp"/>
</dbReference>
<dbReference type="SUPFAM" id="SSF52058">
    <property type="entry name" value="L domain-like"/>
    <property type="match status" value="1"/>
</dbReference>
<evidence type="ECO:0000256" key="8">
    <source>
        <dbReference type="ARBA" id="ARBA00022989"/>
    </source>
</evidence>
<accession>A0AAQ4DAA1</accession>
<dbReference type="InterPro" id="IPR001611">
    <property type="entry name" value="Leu-rich_rpt"/>
</dbReference>
<evidence type="ECO:0000256" key="11">
    <source>
        <dbReference type="ARBA" id="ARBA00023157"/>
    </source>
</evidence>
<evidence type="ECO:0000256" key="6">
    <source>
        <dbReference type="ARBA" id="ARBA00022729"/>
    </source>
</evidence>
<dbReference type="InterPro" id="IPR051432">
    <property type="entry name" value="KCNMA1_auxiliary"/>
</dbReference>
<evidence type="ECO:0000256" key="12">
    <source>
        <dbReference type="ARBA" id="ARBA00023303"/>
    </source>
</evidence>
<keyword evidence="4" id="KW-0433">Leucine-rich repeat</keyword>
<dbReference type="SMART" id="SM00369">
    <property type="entry name" value="LRR_TYP"/>
    <property type="match status" value="4"/>
</dbReference>
<dbReference type="GO" id="GO:0099104">
    <property type="term" value="F:potassium channel activator activity"/>
    <property type="evidence" value="ECO:0007669"/>
    <property type="project" value="TreeGrafter"/>
</dbReference>
<keyword evidence="5" id="KW-0812">Transmembrane</keyword>
<sequence>MRRLRTVLLRSTSLQTVPSALNKAVGLKYLYIYKNNIPALKGALNLPDLISLDMRFNNIMEVDERYFAGCRGLRHLLLSNNKIVHLVPNMFKQTKALRVLALDNNRIKVINSVFDNMRALK</sequence>
<feature type="non-terminal residue" evidence="13">
    <location>
        <position position="121"/>
    </location>
</feature>
<evidence type="ECO:0000256" key="5">
    <source>
        <dbReference type="ARBA" id="ARBA00022692"/>
    </source>
</evidence>
<protein>
    <submittedName>
        <fullName evidence="13">Uncharacterized protein</fullName>
    </submittedName>
</protein>
<dbReference type="PANTHER" id="PTHR46473:SF2">
    <property type="entry name" value="LEUCINE-RICH REPEAT-CONTAINING PROTEIN 26"/>
    <property type="match status" value="1"/>
</dbReference>
<dbReference type="GO" id="GO:0008076">
    <property type="term" value="C:voltage-gated potassium channel complex"/>
    <property type="evidence" value="ECO:0007669"/>
    <property type="project" value="TreeGrafter"/>
</dbReference>
<dbReference type="PANTHER" id="PTHR46473">
    <property type="entry name" value="GH08155P"/>
    <property type="match status" value="1"/>
</dbReference>
<keyword evidence="10" id="KW-0472">Membrane</keyword>
<keyword evidence="8" id="KW-1133">Transmembrane helix</keyword>
<dbReference type="Proteomes" id="UP001321473">
    <property type="component" value="Unassembled WGS sequence"/>
</dbReference>
<comment type="subcellular location">
    <subcellularLocation>
        <location evidence="1">Cell membrane</location>
        <topology evidence="1">Single-pass membrane protein</topology>
    </subcellularLocation>
</comment>
<keyword evidence="11" id="KW-1015">Disulfide bond</keyword>
<comment type="caution">
    <text evidence="13">The sequence shown here is derived from an EMBL/GenBank/DDBJ whole genome shotgun (WGS) entry which is preliminary data.</text>
</comment>
<dbReference type="GO" id="GO:0005249">
    <property type="term" value="F:voltage-gated potassium channel activity"/>
    <property type="evidence" value="ECO:0007669"/>
    <property type="project" value="TreeGrafter"/>
</dbReference>